<dbReference type="Pfam" id="PF00512">
    <property type="entry name" value="HisKA"/>
    <property type="match status" value="1"/>
</dbReference>
<evidence type="ECO:0000256" key="3">
    <source>
        <dbReference type="ARBA" id="ARBA00022553"/>
    </source>
</evidence>
<dbReference type="SUPFAM" id="SSF55874">
    <property type="entry name" value="ATPase domain of HSP90 chaperone/DNA topoisomerase II/histidine kinase"/>
    <property type="match status" value="1"/>
</dbReference>
<dbReference type="SUPFAM" id="SSF47384">
    <property type="entry name" value="Homodimeric domain of signal transducing histidine kinase"/>
    <property type="match status" value="1"/>
</dbReference>
<comment type="subunit">
    <text evidence="9">At low DSF concentrations, interacts with RpfF.</text>
</comment>
<dbReference type="SMART" id="SM00388">
    <property type="entry name" value="HisKA"/>
    <property type="match status" value="1"/>
</dbReference>
<dbReference type="InterPro" id="IPR003594">
    <property type="entry name" value="HATPase_dom"/>
</dbReference>
<evidence type="ECO:0000256" key="11">
    <source>
        <dbReference type="PROSITE-ProRule" id="PRU00169"/>
    </source>
</evidence>
<dbReference type="AlphaFoldDB" id="A0A3S3QJH0"/>
<evidence type="ECO:0000256" key="7">
    <source>
        <dbReference type="ARBA" id="ARBA00022840"/>
    </source>
</evidence>
<dbReference type="SUPFAM" id="SSF52172">
    <property type="entry name" value="CheY-like"/>
    <property type="match status" value="1"/>
</dbReference>
<dbReference type="FunFam" id="3.30.565.10:FF:000010">
    <property type="entry name" value="Sensor histidine kinase RcsC"/>
    <property type="match status" value="1"/>
</dbReference>
<dbReference type="InterPro" id="IPR036890">
    <property type="entry name" value="HATPase_C_sf"/>
</dbReference>
<dbReference type="PRINTS" id="PR00344">
    <property type="entry name" value="BCTRLSENSOR"/>
</dbReference>
<accession>A0A3S3QJH0</accession>
<dbReference type="FunFam" id="1.10.287.130:FF:000002">
    <property type="entry name" value="Two-component osmosensing histidine kinase"/>
    <property type="match status" value="1"/>
</dbReference>
<dbReference type="Proteomes" id="UP000288086">
    <property type="component" value="Unassembled WGS sequence"/>
</dbReference>
<evidence type="ECO:0000259" key="12">
    <source>
        <dbReference type="PROSITE" id="PS50109"/>
    </source>
</evidence>
<feature type="modified residue" description="4-aspartylphosphate" evidence="11">
    <location>
        <position position="361"/>
    </location>
</feature>
<evidence type="ECO:0000256" key="10">
    <source>
        <dbReference type="ARBA" id="ARBA00068150"/>
    </source>
</evidence>
<gene>
    <name evidence="14" type="ORF">VT98_10842</name>
</gene>
<name>A0A3S3QJH0_9BACT</name>
<organism evidence="14 15">
    <name type="scientific">Candidatus Electrothrix communis</name>
    <dbReference type="NCBI Taxonomy" id="1859133"/>
    <lineage>
        <taxon>Bacteria</taxon>
        <taxon>Pseudomonadati</taxon>
        <taxon>Thermodesulfobacteriota</taxon>
        <taxon>Desulfobulbia</taxon>
        <taxon>Desulfobulbales</taxon>
        <taxon>Desulfobulbaceae</taxon>
        <taxon>Candidatus Electrothrix</taxon>
    </lineage>
</organism>
<sequence length="429" mass="48243">APITMQDGTPAKLEVRLDVTDQKRVEQEQRKIAELLKAKELAESATVAKSMFLANMSHEIRTPMNAIIGMSKLVLETELNREQYNLISKVYISSLSLLGIINDILDFSKIEAGNMELEIVDFRLQEVLEHLETLIRIRAEEKRVILSIESADELPDILRGDPLRLGQVLINLGNNAVKFTARGRVDIKVEPVELREDNKDDEDNSVLLHFSVIDTGIGMDDEQIGRVFQSFTQADSSITRQYSGSGLGLVISQRLVEKMGGKILVESEPGKGSCFHFMLPFASGDLEKTRAKEKKEEARNNPEDISLLEGKKVLLVEDNAFNRELATILLKRKKLVVAQAEHGKEALDFLSSEEVDSVLMDIQMPVMDGYTACREIRNQSKFRKLPIIAMTANVMESDVAKSFEAGMNDHIGKPLDEEEVFKTLMRWIL</sequence>
<dbReference type="InterPro" id="IPR036097">
    <property type="entry name" value="HisK_dim/P_sf"/>
</dbReference>
<dbReference type="GO" id="GO:0000155">
    <property type="term" value="F:phosphorelay sensor kinase activity"/>
    <property type="evidence" value="ECO:0007669"/>
    <property type="project" value="InterPro"/>
</dbReference>
<keyword evidence="6 14" id="KW-0418">Kinase</keyword>
<dbReference type="InterPro" id="IPR011006">
    <property type="entry name" value="CheY-like_superfamily"/>
</dbReference>
<dbReference type="Gene3D" id="3.40.50.2300">
    <property type="match status" value="1"/>
</dbReference>
<keyword evidence="7" id="KW-0067">ATP-binding</keyword>
<reference evidence="14 15" key="1">
    <citation type="submission" date="2017-01" db="EMBL/GenBank/DDBJ databases">
        <title>The cable genome- insights into the physiology and evolution of filamentous bacteria capable of sulfide oxidation via long distance electron transfer.</title>
        <authorList>
            <person name="Schreiber L."/>
            <person name="Bjerg J.T."/>
            <person name="Boggild A."/>
            <person name="Van De Vossenberg J."/>
            <person name="Meysman F."/>
            <person name="Nielsen L.P."/>
            <person name="Schramm A."/>
            <person name="Kjeldsen K.U."/>
        </authorList>
    </citation>
    <scope>NUCLEOTIDE SEQUENCE [LARGE SCALE GENOMIC DNA]</scope>
    <source>
        <strain evidence="14">A1</strain>
    </source>
</reference>
<dbReference type="InterPro" id="IPR005467">
    <property type="entry name" value="His_kinase_dom"/>
</dbReference>
<keyword evidence="8" id="KW-0902">Two-component regulatory system</keyword>
<comment type="catalytic activity">
    <reaction evidence="1">
        <text>ATP + protein L-histidine = ADP + protein N-phospho-L-histidine.</text>
        <dbReference type="EC" id="2.7.13.3"/>
    </reaction>
</comment>
<keyword evidence="5" id="KW-0547">Nucleotide-binding</keyword>
<evidence type="ECO:0000256" key="4">
    <source>
        <dbReference type="ARBA" id="ARBA00022679"/>
    </source>
</evidence>
<evidence type="ECO:0000313" key="15">
    <source>
        <dbReference type="Proteomes" id="UP000288086"/>
    </source>
</evidence>
<dbReference type="GO" id="GO:0005524">
    <property type="term" value="F:ATP binding"/>
    <property type="evidence" value="ECO:0007669"/>
    <property type="project" value="UniProtKB-KW"/>
</dbReference>
<dbReference type="InterPro" id="IPR001789">
    <property type="entry name" value="Sig_transdc_resp-reg_receiver"/>
</dbReference>
<dbReference type="PROSITE" id="PS50109">
    <property type="entry name" value="HIS_KIN"/>
    <property type="match status" value="1"/>
</dbReference>
<dbReference type="Gene3D" id="3.30.565.10">
    <property type="entry name" value="Histidine kinase-like ATPase, C-terminal domain"/>
    <property type="match status" value="1"/>
</dbReference>
<dbReference type="Gene3D" id="1.10.287.130">
    <property type="match status" value="1"/>
</dbReference>
<protein>
    <recommendedName>
        <fullName evidence="10">Sensory/regulatory protein RpfC</fullName>
        <ecNumber evidence="2">2.7.13.3</ecNumber>
    </recommendedName>
</protein>
<evidence type="ECO:0000256" key="2">
    <source>
        <dbReference type="ARBA" id="ARBA00012438"/>
    </source>
</evidence>
<dbReference type="Pfam" id="PF00072">
    <property type="entry name" value="Response_reg"/>
    <property type="match status" value="1"/>
</dbReference>
<dbReference type="CDD" id="cd17546">
    <property type="entry name" value="REC_hyHK_CKI1_RcsC-like"/>
    <property type="match status" value="1"/>
</dbReference>
<keyword evidence="4 14" id="KW-0808">Transferase</keyword>
<keyword evidence="15" id="KW-1185">Reference proteome</keyword>
<dbReference type="PANTHER" id="PTHR45339">
    <property type="entry name" value="HYBRID SIGNAL TRANSDUCTION HISTIDINE KINASE J"/>
    <property type="match status" value="1"/>
</dbReference>
<evidence type="ECO:0000256" key="8">
    <source>
        <dbReference type="ARBA" id="ARBA00023012"/>
    </source>
</evidence>
<evidence type="ECO:0000256" key="5">
    <source>
        <dbReference type="ARBA" id="ARBA00022741"/>
    </source>
</evidence>
<evidence type="ECO:0000313" key="14">
    <source>
        <dbReference type="EMBL" id="RWX49058.1"/>
    </source>
</evidence>
<dbReference type="InterPro" id="IPR003661">
    <property type="entry name" value="HisK_dim/P_dom"/>
</dbReference>
<feature type="domain" description="Response regulatory" evidence="13">
    <location>
        <begin position="312"/>
        <end position="428"/>
    </location>
</feature>
<dbReference type="InterPro" id="IPR004358">
    <property type="entry name" value="Sig_transdc_His_kin-like_C"/>
</dbReference>
<dbReference type="SMART" id="SM00387">
    <property type="entry name" value="HATPase_c"/>
    <property type="match status" value="1"/>
</dbReference>
<evidence type="ECO:0000256" key="6">
    <source>
        <dbReference type="ARBA" id="ARBA00022777"/>
    </source>
</evidence>
<keyword evidence="3 11" id="KW-0597">Phosphoprotein</keyword>
<dbReference type="PANTHER" id="PTHR45339:SF1">
    <property type="entry name" value="HYBRID SIGNAL TRANSDUCTION HISTIDINE KINASE J"/>
    <property type="match status" value="1"/>
</dbReference>
<evidence type="ECO:0000256" key="1">
    <source>
        <dbReference type="ARBA" id="ARBA00000085"/>
    </source>
</evidence>
<dbReference type="PROSITE" id="PS50110">
    <property type="entry name" value="RESPONSE_REGULATORY"/>
    <property type="match status" value="1"/>
</dbReference>
<evidence type="ECO:0000259" key="13">
    <source>
        <dbReference type="PROSITE" id="PS50110"/>
    </source>
</evidence>
<dbReference type="SMART" id="SM00448">
    <property type="entry name" value="REC"/>
    <property type="match status" value="1"/>
</dbReference>
<dbReference type="EMBL" id="MTKP01000084">
    <property type="protein sequence ID" value="RWX49058.1"/>
    <property type="molecule type" value="Genomic_DNA"/>
</dbReference>
<dbReference type="CDD" id="cd00082">
    <property type="entry name" value="HisKA"/>
    <property type="match status" value="1"/>
</dbReference>
<dbReference type="CDD" id="cd16922">
    <property type="entry name" value="HATPase_EvgS-ArcB-TorS-like"/>
    <property type="match status" value="1"/>
</dbReference>
<dbReference type="EC" id="2.7.13.3" evidence="2"/>
<feature type="non-terminal residue" evidence="14">
    <location>
        <position position="1"/>
    </location>
</feature>
<evidence type="ECO:0000256" key="9">
    <source>
        <dbReference type="ARBA" id="ARBA00064003"/>
    </source>
</evidence>
<dbReference type="Pfam" id="PF02518">
    <property type="entry name" value="HATPase_c"/>
    <property type="match status" value="1"/>
</dbReference>
<comment type="caution">
    <text evidence="14">The sequence shown here is derived from an EMBL/GenBank/DDBJ whole genome shotgun (WGS) entry which is preliminary data.</text>
</comment>
<proteinExistence type="predicted"/>
<feature type="domain" description="Histidine kinase" evidence="12">
    <location>
        <begin position="55"/>
        <end position="283"/>
    </location>
</feature>